<evidence type="ECO:0000256" key="5">
    <source>
        <dbReference type="ARBA" id="ARBA00022741"/>
    </source>
</evidence>
<keyword evidence="9 12" id="KW-0501">Molybdenum cofactor biosynthesis</keyword>
<dbReference type="NCBIfam" id="NF001199">
    <property type="entry name" value="PRK00164.2-1"/>
    <property type="match status" value="1"/>
</dbReference>
<dbReference type="InterPro" id="IPR040064">
    <property type="entry name" value="MoaA-like"/>
</dbReference>
<dbReference type="EC" id="4.1.99.22" evidence="1 12"/>
<feature type="binding site" evidence="12">
    <location>
        <position position="127"/>
    </location>
    <ligand>
        <name>S-adenosyl-L-methionine</name>
        <dbReference type="ChEBI" id="CHEBI:59789"/>
    </ligand>
</feature>
<evidence type="ECO:0000256" key="12">
    <source>
        <dbReference type="HAMAP-Rule" id="MF_01225"/>
    </source>
</evidence>
<comment type="catalytic activity">
    <reaction evidence="11 12">
        <text>GTP + AH2 + S-adenosyl-L-methionine = (8S)-3',8-cyclo-7,8-dihydroguanosine 5'-triphosphate + 5'-deoxyadenosine + L-methionine + A + H(+)</text>
        <dbReference type="Rhea" id="RHEA:49576"/>
        <dbReference type="ChEBI" id="CHEBI:13193"/>
        <dbReference type="ChEBI" id="CHEBI:15378"/>
        <dbReference type="ChEBI" id="CHEBI:17319"/>
        <dbReference type="ChEBI" id="CHEBI:17499"/>
        <dbReference type="ChEBI" id="CHEBI:37565"/>
        <dbReference type="ChEBI" id="CHEBI:57844"/>
        <dbReference type="ChEBI" id="CHEBI:59789"/>
        <dbReference type="ChEBI" id="CHEBI:131766"/>
        <dbReference type="EC" id="4.1.99.22"/>
    </reaction>
</comment>
<dbReference type="HAMAP" id="MF_01225_B">
    <property type="entry name" value="MoaA_B"/>
    <property type="match status" value="1"/>
</dbReference>
<keyword evidence="10 12" id="KW-0456">Lyase</keyword>
<dbReference type="SFLD" id="SFLDG01067">
    <property type="entry name" value="SPASM/twitch_domain_containing"/>
    <property type="match status" value="1"/>
</dbReference>
<evidence type="ECO:0000256" key="9">
    <source>
        <dbReference type="ARBA" id="ARBA00023150"/>
    </source>
</evidence>
<evidence type="ECO:0000256" key="1">
    <source>
        <dbReference type="ARBA" id="ARBA00012167"/>
    </source>
</evidence>
<protein>
    <recommendedName>
        <fullName evidence="1 12">GTP 3',8-cyclase</fullName>
        <ecNumber evidence="1 12">4.1.99.22</ecNumber>
    </recommendedName>
    <alternativeName>
        <fullName evidence="12">Molybdenum cofactor biosynthesis protein A</fullName>
    </alternativeName>
</protein>
<reference evidence="14" key="1">
    <citation type="submission" date="2020-02" db="EMBL/GenBank/DDBJ databases">
        <authorList>
            <person name="Meier V. D."/>
        </authorList>
    </citation>
    <scope>NUCLEOTIDE SEQUENCE</scope>
    <source>
        <strain evidence="14">AVDCRST_MAG74</strain>
    </source>
</reference>
<dbReference type="SFLD" id="SFLDG01386">
    <property type="entry name" value="main_SPASM_domain-containing"/>
    <property type="match status" value="1"/>
</dbReference>
<evidence type="ECO:0000256" key="2">
    <source>
        <dbReference type="ARBA" id="ARBA00022485"/>
    </source>
</evidence>
<name>A0A6J4P9A5_9BACT</name>
<feature type="binding site" evidence="12">
    <location>
        <begin position="268"/>
        <end position="270"/>
    </location>
    <ligand>
        <name>GTP</name>
        <dbReference type="ChEBI" id="CHEBI:37565"/>
    </ligand>
</feature>
<dbReference type="InterPro" id="IPR050105">
    <property type="entry name" value="MoCo_biosynth_MoaA/MoaC"/>
</dbReference>
<dbReference type="CDD" id="cd01335">
    <property type="entry name" value="Radical_SAM"/>
    <property type="match status" value="1"/>
</dbReference>
<keyword evidence="6 12" id="KW-0408">Iron</keyword>
<dbReference type="GO" id="GO:0051539">
    <property type="term" value="F:4 iron, 4 sulfur cluster binding"/>
    <property type="evidence" value="ECO:0007669"/>
    <property type="project" value="UniProtKB-UniRule"/>
</dbReference>
<evidence type="ECO:0000256" key="3">
    <source>
        <dbReference type="ARBA" id="ARBA00022691"/>
    </source>
</evidence>
<dbReference type="PROSITE" id="PS51918">
    <property type="entry name" value="RADICAL_SAM"/>
    <property type="match status" value="1"/>
</dbReference>
<dbReference type="UniPathway" id="UPA00344"/>
<keyword evidence="7 12" id="KW-0411">Iron-sulfur</keyword>
<feature type="binding site" evidence="12">
    <location>
        <position position="29"/>
    </location>
    <ligand>
        <name>S-adenosyl-L-methionine</name>
        <dbReference type="ChEBI" id="CHEBI:59789"/>
    </ligand>
</feature>
<dbReference type="InterPro" id="IPR013785">
    <property type="entry name" value="Aldolase_TIM"/>
</dbReference>
<dbReference type="EMBL" id="CADCUR010000187">
    <property type="protein sequence ID" value="CAA9408096.1"/>
    <property type="molecule type" value="Genomic_DNA"/>
</dbReference>
<dbReference type="InterPro" id="IPR010505">
    <property type="entry name" value="MoaA_twitch"/>
</dbReference>
<dbReference type="InterPro" id="IPR007197">
    <property type="entry name" value="rSAM"/>
</dbReference>
<dbReference type="PROSITE" id="PS01305">
    <property type="entry name" value="MOAA_NIFB_PQQE"/>
    <property type="match status" value="1"/>
</dbReference>
<feature type="binding site" evidence="12">
    <location>
        <position position="266"/>
    </location>
    <ligand>
        <name>[4Fe-4S] cluster</name>
        <dbReference type="ChEBI" id="CHEBI:49883"/>
        <label>2</label>
        <note>4Fe-4S-substrate</note>
    </ligand>
</feature>
<comment type="similarity">
    <text evidence="12">Belongs to the radical SAM superfamily. MoaA family.</text>
</comment>
<keyword evidence="2 12" id="KW-0004">4Fe-4S</keyword>
<evidence type="ECO:0000256" key="11">
    <source>
        <dbReference type="ARBA" id="ARBA00048697"/>
    </source>
</evidence>
<organism evidence="14">
    <name type="scientific">uncultured Pyrinomonadaceae bacterium</name>
    <dbReference type="NCBI Taxonomy" id="2283094"/>
    <lineage>
        <taxon>Bacteria</taxon>
        <taxon>Pseudomonadati</taxon>
        <taxon>Acidobacteriota</taxon>
        <taxon>Blastocatellia</taxon>
        <taxon>Blastocatellales</taxon>
        <taxon>Pyrinomonadaceae</taxon>
        <taxon>environmental samples</taxon>
    </lineage>
</organism>
<dbReference type="Gene3D" id="3.20.20.70">
    <property type="entry name" value="Aldolase class I"/>
    <property type="match status" value="1"/>
</dbReference>
<dbReference type="Pfam" id="PF06463">
    <property type="entry name" value="Mob_synth_C"/>
    <property type="match status" value="1"/>
</dbReference>
<feature type="binding site" evidence="12">
    <location>
        <position position="27"/>
    </location>
    <ligand>
        <name>[4Fe-4S] cluster</name>
        <dbReference type="ChEBI" id="CHEBI:49883"/>
        <label>1</label>
        <note>4Fe-4S-S-AdoMet</note>
    </ligand>
</feature>
<evidence type="ECO:0000256" key="6">
    <source>
        <dbReference type="ARBA" id="ARBA00023004"/>
    </source>
</evidence>
<dbReference type="InterPro" id="IPR013483">
    <property type="entry name" value="MoaA"/>
</dbReference>
<dbReference type="InterPro" id="IPR000385">
    <property type="entry name" value="MoaA_NifB_PqqE_Fe-S-bd_CS"/>
</dbReference>
<evidence type="ECO:0000256" key="10">
    <source>
        <dbReference type="ARBA" id="ARBA00023239"/>
    </source>
</evidence>
<feature type="binding site" evidence="12">
    <location>
        <position position="103"/>
    </location>
    <ligand>
        <name>GTP</name>
        <dbReference type="ChEBI" id="CHEBI:37565"/>
    </ligand>
</feature>
<dbReference type="InterPro" id="IPR058240">
    <property type="entry name" value="rSAM_sf"/>
</dbReference>
<evidence type="ECO:0000259" key="13">
    <source>
        <dbReference type="PROSITE" id="PS51918"/>
    </source>
</evidence>
<feature type="binding site" evidence="12">
    <location>
        <position position="16"/>
    </location>
    <ligand>
        <name>GTP</name>
        <dbReference type="ChEBI" id="CHEBI:37565"/>
    </ligand>
</feature>
<feature type="binding site" evidence="12">
    <location>
        <position position="280"/>
    </location>
    <ligand>
        <name>[4Fe-4S] cluster</name>
        <dbReference type="ChEBI" id="CHEBI:49883"/>
        <label>2</label>
        <note>4Fe-4S-substrate</note>
    </ligand>
</feature>
<dbReference type="SUPFAM" id="SSF102114">
    <property type="entry name" value="Radical SAM enzymes"/>
    <property type="match status" value="1"/>
</dbReference>
<dbReference type="GO" id="GO:0061798">
    <property type="term" value="F:GTP 3',8'-cyclase activity"/>
    <property type="evidence" value="ECO:0007669"/>
    <property type="project" value="UniProtKB-UniRule"/>
</dbReference>
<feature type="binding site" evidence="12">
    <location>
        <position position="66"/>
    </location>
    <ligand>
        <name>GTP</name>
        <dbReference type="ChEBI" id="CHEBI:37565"/>
    </ligand>
</feature>
<evidence type="ECO:0000256" key="4">
    <source>
        <dbReference type="ARBA" id="ARBA00022723"/>
    </source>
</evidence>
<dbReference type="GO" id="GO:0006777">
    <property type="term" value="P:Mo-molybdopterin cofactor biosynthetic process"/>
    <property type="evidence" value="ECO:0007669"/>
    <property type="project" value="UniProtKB-UniRule"/>
</dbReference>
<feature type="binding site" evidence="12">
    <location>
        <position position="30"/>
    </location>
    <ligand>
        <name>[4Fe-4S] cluster</name>
        <dbReference type="ChEBI" id="CHEBI:49883"/>
        <label>1</label>
        <note>4Fe-4S-S-AdoMet</note>
    </ligand>
</feature>
<evidence type="ECO:0000256" key="8">
    <source>
        <dbReference type="ARBA" id="ARBA00023134"/>
    </source>
</evidence>
<dbReference type="InterPro" id="IPR006638">
    <property type="entry name" value="Elp3/MiaA/NifB-like_rSAM"/>
</dbReference>
<dbReference type="GO" id="GO:0061799">
    <property type="term" value="F:cyclic pyranopterin monophosphate synthase activity"/>
    <property type="evidence" value="ECO:0007669"/>
    <property type="project" value="TreeGrafter"/>
</dbReference>
<dbReference type="GO" id="GO:0046872">
    <property type="term" value="F:metal ion binding"/>
    <property type="evidence" value="ECO:0007669"/>
    <property type="project" value="UniProtKB-KW"/>
</dbReference>
<comment type="subunit">
    <text evidence="12">Monomer and homodimer.</text>
</comment>
<feature type="domain" description="Radical SAM core" evidence="13">
    <location>
        <begin position="7"/>
        <end position="237"/>
    </location>
</feature>
<keyword evidence="3 12" id="KW-0949">S-adenosyl-L-methionine</keyword>
<comment type="cofactor">
    <cofactor evidence="12">
        <name>[4Fe-4S] cluster</name>
        <dbReference type="ChEBI" id="CHEBI:49883"/>
    </cofactor>
    <text evidence="12">Binds 2 [4Fe-4S] clusters. Binds 1 [4Fe-4S] cluster coordinated with 3 cysteines and an exchangeable S-adenosyl-L-methionine and 1 [4Fe-4S] cluster coordinated with 3 cysteines and the GTP-derived substrate.</text>
</comment>
<dbReference type="SFLD" id="SFLDG01383">
    <property type="entry name" value="cyclic_pyranopterin_phosphate"/>
    <property type="match status" value="1"/>
</dbReference>
<evidence type="ECO:0000313" key="14">
    <source>
        <dbReference type="EMBL" id="CAA9408096.1"/>
    </source>
</evidence>
<dbReference type="AlphaFoldDB" id="A0A6J4P9A5"/>
<feature type="binding site" evidence="12">
    <location>
        <position position="198"/>
    </location>
    <ligand>
        <name>S-adenosyl-L-methionine</name>
        <dbReference type="ChEBI" id="CHEBI:59789"/>
    </ligand>
</feature>
<dbReference type="CDD" id="cd21117">
    <property type="entry name" value="Twitch_MoaA"/>
    <property type="match status" value="1"/>
</dbReference>
<comment type="function">
    <text evidence="12">Catalyzes the cyclization of GTP to (8S)-3',8-cyclo-7,8-dihydroguanosine 5'-triphosphate.</text>
</comment>
<dbReference type="NCBIfam" id="TIGR02666">
    <property type="entry name" value="moaA"/>
    <property type="match status" value="1"/>
</dbReference>
<feature type="binding site" evidence="12">
    <location>
        <position position="164"/>
    </location>
    <ligand>
        <name>GTP</name>
        <dbReference type="ChEBI" id="CHEBI:37565"/>
    </ligand>
</feature>
<dbReference type="SMART" id="SM00729">
    <property type="entry name" value="Elp3"/>
    <property type="match status" value="1"/>
</dbReference>
<dbReference type="SFLD" id="SFLDS00029">
    <property type="entry name" value="Radical_SAM"/>
    <property type="match status" value="1"/>
</dbReference>
<keyword evidence="4 12" id="KW-0479">Metal-binding</keyword>
<keyword evidence="8 12" id="KW-0342">GTP-binding</keyword>
<dbReference type="GO" id="GO:0005525">
    <property type="term" value="F:GTP binding"/>
    <property type="evidence" value="ECO:0007669"/>
    <property type="project" value="UniProtKB-UniRule"/>
</dbReference>
<keyword evidence="5 12" id="KW-0547">Nucleotide-binding</keyword>
<dbReference type="PANTHER" id="PTHR22960">
    <property type="entry name" value="MOLYBDOPTERIN COFACTOR SYNTHESIS PROTEIN A"/>
    <property type="match status" value="1"/>
</dbReference>
<accession>A0A6J4P9A5</accession>
<feature type="binding site" evidence="12">
    <location>
        <position position="23"/>
    </location>
    <ligand>
        <name>[4Fe-4S] cluster</name>
        <dbReference type="ChEBI" id="CHEBI:49883"/>
        <label>1</label>
        <note>4Fe-4S-S-AdoMet</note>
    </ligand>
</feature>
<feature type="binding site" evidence="12">
    <location>
        <position position="263"/>
    </location>
    <ligand>
        <name>[4Fe-4S] cluster</name>
        <dbReference type="ChEBI" id="CHEBI:49883"/>
        <label>2</label>
        <note>4Fe-4S-substrate</note>
    </ligand>
</feature>
<gene>
    <name evidence="12" type="primary">moaA</name>
    <name evidence="14" type="ORF">AVDCRST_MAG74-2106</name>
</gene>
<comment type="pathway">
    <text evidence="12">Cofactor biosynthesis; molybdopterin biosynthesis.</text>
</comment>
<evidence type="ECO:0000256" key="7">
    <source>
        <dbReference type="ARBA" id="ARBA00023014"/>
    </source>
</evidence>
<dbReference type="GO" id="GO:1904047">
    <property type="term" value="F:S-adenosyl-L-methionine binding"/>
    <property type="evidence" value="ECO:0007669"/>
    <property type="project" value="UniProtKB-UniRule"/>
</dbReference>
<dbReference type="PANTHER" id="PTHR22960:SF0">
    <property type="entry name" value="MOLYBDENUM COFACTOR BIOSYNTHESIS PROTEIN 1"/>
    <property type="match status" value="1"/>
</dbReference>
<dbReference type="Pfam" id="PF04055">
    <property type="entry name" value="Radical_SAM"/>
    <property type="match status" value="1"/>
</dbReference>
<feature type="binding site" evidence="12">
    <location>
        <position position="70"/>
    </location>
    <ligand>
        <name>S-adenosyl-L-methionine</name>
        <dbReference type="ChEBI" id="CHEBI:59789"/>
    </ligand>
</feature>
<sequence>MLFLRDAHNRIIRDLRVSLTDRCNFRCFYCLPNGEPPLARKETILTFEEIEYVCDIFVSLGIEKIRLTGGEPMLRKDIEVLIGKLARLKSQISNPKLKDLALTTNGHTFPRRAENLKRAGLDRVTISLDSLRRERFKEITGVDALENVFDSIEAAKKYHLTPVKINCVLVRGRNDDEIVDFARFARENDVKMRFIEFMPLDSGHDWTRESIVSAREIREKINARFPLALKEKSRGAETAWRYEFADGAPGEIGIVAPVTEMFCGACSRIRLTADGQIRTCLFSTEEYNLRDCLRSGSNRAEIVEFIRSVVLKKEARHTINDEKFAPASRSMSFIGG</sequence>
<proteinExistence type="inferred from homology"/>